<dbReference type="Gene3D" id="1.20.1280.290">
    <property type="match status" value="1"/>
</dbReference>
<sequence length="238" mass="27012">MLAWFIADICNVISFMVFLSPVPTFYRIYRKKSTEGFQAVPYVVALVSYMLLIYYALAKTIATLLITINSFGCFIETAYTTIYLIYATKKARVFCIQIFVLLNVVAFAAIVLLIRLAFAGPERVTVLGWLCVGFSVRLCCSIEHHQARYTHKECRVHAILPIILPHTECGCMVRLRFLHQGLVRRASKRFGVRIWSRTNGGLHSLQEQEEEGRRGGSRAGARNQDRGAELRPSFRVAV</sequence>
<keyword evidence="7" id="KW-0677">Repeat</keyword>
<evidence type="ECO:0000256" key="8">
    <source>
        <dbReference type="ARBA" id="ARBA00022989"/>
    </source>
</evidence>
<dbReference type="Pfam" id="PF03083">
    <property type="entry name" value="MtN3_slv"/>
    <property type="match status" value="1"/>
</dbReference>
<gene>
    <name evidence="12" type="ORF">OPV22_028892</name>
</gene>
<proteinExistence type="inferred from homology"/>
<comment type="similarity">
    <text evidence="2 10">Belongs to the SWEET sugar transporter family.</text>
</comment>
<evidence type="ECO:0000256" key="6">
    <source>
        <dbReference type="ARBA" id="ARBA00022692"/>
    </source>
</evidence>
<dbReference type="GO" id="GO:0005886">
    <property type="term" value="C:plasma membrane"/>
    <property type="evidence" value="ECO:0007669"/>
    <property type="project" value="UniProtKB-SubCell"/>
</dbReference>
<dbReference type="EMBL" id="JAQQAF010000008">
    <property type="protein sequence ID" value="KAJ8466340.1"/>
    <property type="molecule type" value="Genomic_DNA"/>
</dbReference>
<keyword evidence="5 10" id="KW-0762">Sugar transport</keyword>
<evidence type="ECO:0000256" key="5">
    <source>
        <dbReference type="ARBA" id="ARBA00022597"/>
    </source>
</evidence>
<accession>A0AAV8QBT0</accession>
<keyword evidence="6 10" id="KW-0812">Transmembrane</keyword>
<evidence type="ECO:0000256" key="11">
    <source>
        <dbReference type="SAM" id="MobiDB-lite"/>
    </source>
</evidence>
<feature type="transmembrane region" description="Helical" evidence="10">
    <location>
        <begin position="40"/>
        <end position="58"/>
    </location>
</feature>
<comment type="function">
    <text evidence="10">Mediates both low-affinity uptake and efflux of sugar across the membrane.</text>
</comment>
<comment type="caution">
    <text evidence="10">Lacks conserved residue(s) required for the propagation of feature annotation.</text>
</comment>
<evidence type="ECO:0000313" key="13">
    <source>
        <dbReference type="Proteomes" id="UP001222027"/>
    </source>
</evidence>
<dbReference type="AlphaFoldDB" id="A0AAV8QBT0"/>
<dbReference type="Proteomes" id="UP001222027">
    <property type="component" value="Unassembled WGS sequence"/>
</dbReference>
<evidence type="ECO:0000313" key="12">
    <source>
        <dbReference type="EMBL" id="KAJ8466340.1"/>
    </source>
</evidence>
<evidence type="ECO:0000256" key="3">
    <source>
        <dbReference type="ARBA" id="ARBA00022448"/>
    </source>
</evidence>
<evidence type="ECO:0000256" key="10">
    <source>
        <dbReference type="RuleBase" id="RU910715"/>
    </source>
</evidence>
<evidence type="ECO:0000256" key="9">
    <source>
        <dbReference type="ARBA" id="ARBA00023136"/>
    </source>
</evidence>
<keyword evidence="13" id="KW-1185">Reference proteome</keyword>
<dbReference type="InterPro" id="IPR004316">
    <property type="entry name" value="SWEET_rpt"/>
</dbReference>
<feature type="region of interest" description="Disordered" evidence="11">
    <location>
        <begin position="205"/>
        <end position="238"/>
    </location>
</feature>
<evidence type="ECO:0000256" key="1">
    <source>
        <dbReference type="ARBA" id="ARBA00004651"/>
    </source>
</evidence>
<dbReference type="PANTHER" id="PTHR10791">
    <property type="entry name" value="RAG1-ACTIVATING PROTEIN 1"/>
    <property type="match status" value="1"/>
</dbReference>
<feature type="transmembrane region" description="Helical" evidence="10">
    <location>
        <begin position="64"/>
        <end position="86"/>
    </location>
</feature>
<evidence type="ECO:0000256" key="7">
    <source>
        <dbReference type="ARBA" id="ARBA00022737"/>
    </source>
</evidence>
<keyword evidence="4" id="KW-1003">Cell membrane</keyword>
<protein>
    <recommendedName>
        <fullName evidence="10">Bidirectional sugar transporter SWEET</fullName>
    </recommendedName>
</protein>
<reference evidence="12 13" key="1">
    <citation type="submission" date="2022-12" db="EMBL/GenBank/DDBJ databases">
        <title>Chromosome-scale assembly of the Ensete ventricosum genome.</title>
        <authorList>
            <person name="Dussert Y."/>
            <person name="Stocks J."/>
            <person name="Wendawek A."/>
            <person name="Woldeyes F."/>
            <person name="Nichols R.A."/>
            <person name="Borrell J.S."/>
        </authorList>
    </citation>
    <scope>NUCLEOTIDE SEQUENCE [LARGE SCALE GENOMIC DNA]</scope>
    <source>
        <strain evidence="13">cv. Maze</strain>
        <tissue evidence="12">Seeds</tissue>
    </source>
</reference>
<feature type="transmembrane region" description="Helical" evidence="10">
    <location>
        <begin position="98"/>
        <end position="118"/>
    </location>
</feature>
<dbReference type="InterPro" id="IPR047664">
    <property type="entry name" value="SWEET"/>
</dbReference>
<evidence type="ECO:0000256" key="2">
    <source>
        <dbReference type="ARBA" id="ARBA00007809"/>
    </source>
</evidence>
<evidence type="ECO:0000256" key="4">
    <source>
        <dbReference type="ARBA" id="ARBA00022475"/>
    </source>
</evidence>
<dbReference type="GO" id="GO:0051119">
    <property type="term" value="F:sugar transmembrane transporter activity"/>
    <property type="evidence" value="ECO:0007669"/>
    <property type="project" value="InterPro"/>
</dbReference>
<name>A0AAV8QBT0_ENSVE</name>
<organism evidence="12 13">
    <name type="scientific">Ensete ventricosum</name>
    <name type="common">Abyssinian banana</name>
    <name type="synonym">Musa ensete</name>
    <dbReference type="NCBI Taxonomy" id="4639"/>
    <lineage>
        <taxon>Eukaryota</taxon>
        <taxon>Viridiplantae</taxon>
        <taxon>Streptophyta</taxon>
        <taxon>Embryophyta</taxon>
        <taxon>Tracheophyta</taxon>
        <taxon>Spermatophyta</taxon>
        <taxon>Magnoliopsida</taxon>
        <taxon>Liliopsida</taxon>
        <taxon>Zingiberales</taxon>
        <taxon>Musaceae</taxon>
        <taxon>Ensete</taxon>
    </lineage>
</organism>
<comment type="subcellular location">
    <subcellularLocation>
        <location evidence="1">Cell membrane</location>
        <topology evidence="1">Multi-pass membrane protein</topology>
    </subcellularLocation>
</comment>
<feature type="transmembrane region" description="Helical" evidence="10">
    <location>
        <begin position="6"/>
        <end position="28"/>
    </location>
</feature>
<dbReference type="FunFam" id="1.20.1280.290:FF:000001">
    <property type="entry name" value="Bidirectional sugar transporter SWEET"/>
    <property type="match status" value="1"/>
</dbReference>
<dbReference type="PANTHER" id="PTHR10791:SF37">
    <property type="entry name" value="OS09G0508250 PROTEIN"/>
    <property type="match status" value="1"/>
</dbReference>
<comment type="caution">
    <text evidence="12">The sequence shown here is derived from an EMBL/GenBank/DDBJ whole genome shotgun (WGS) entry which is preliminary data.</text>
</comment>
<keyword evidence="9 10" id="KW-0472">Membrane</keyword>
<keyword evidence="3 10" id="KW-0813">Transport</keyword>
<keyword evidence="8 10" id="KW-1133">Transmembrane helix</keyword>